<evidence type="ECO:0000256" key="1">
    <source>
        <dbReference type="ARBA" id="ARBA00002360"/>
    </source>
</evidence>
<dbReference type="InterPro" id="IPR024922">
    <property type="entry name" value="Rubredoxin"/>
</dbReference>
<evidence type="ECO:0000256" key="5">
    <source>
        <dbReference type="ARBA" id="ARBA00022982"/>
    </source>
</evidence>
<dbReference type="PANTHER" id="PTHR47627:SF1">
    <property type="entry name" value="RUBREDOXIN-1-RELATED"/>
    <property type="match status" value="1"/>
</dbReference>
<feature type="domain" description="Rubredoxin-like" evidence="9">
    <location>
        <begin position="1"/>
        <end position="52"/>
    </location>
</feature>
<keyword evidence="6 7" id="KW-0408">Iron</keyword>
<evidence type="ECO:0000313" key="10">
    <source>
        <dbReference type="EMBL" id="RWX47478.1"/>
    </source>
</evidence>
<dbReference type="PROSITE" id="PS50903">
    <property type="entry name" value="RUBREDOXIN_LIKE"/>
    <property type="match status" value="1"/>
</dbReference>
<feature type="binding site" evidence="8">
    <location>
        <position position="6"/>
    </location>
    <ligand>
        <name>Fe cation</name>
        <dbReference type="ChEBI" id="CHEBI:24875"/>
    </ligand>
</feature>
<dbReference type="SUPFAM" id="SSF57802">
    <property type="entry name" value="Rubredoxin-like"/>
    <property type="match status" value="1"/>
</dbReference>
<evidence type="ECO:0000256" key="8">
    <source>
        <dbReference type="PIRSR" id="PIRSR000071-1"/>
    </source>
</evidence>
<dbReference type="InterPro" id="IPR050526">
    <property type="entry name" value="Rubredoxin_ET"/>
</dbReference>
<dbReference type="AlphaFoldDB" id="A0A444J2Q9"/>
<keyword evidence="11" id="KW-1185">Reference proteome</keyword>
<dbReference type="EMBL" id="MTKO01000034">
    <property type="protein sequence ID" value="RWX47478.1"/>
    <property type="molecule type" value="Genomic_DNA"/>
</dbReference>
<dbReference type="PANTHER" id="PTHR47627">
    <property type="entry name" value="RUBREDOXIN"/>
    <property type="match status" value="1"/>
</dbReference>
<reference evidence="10 11" key="1">
    <citation type="submission" date="2017-01" db="EMBL/GenBank/DDBJ databases">
        <title>The cable genome- insights into the physiology and evolution of filamentous bacteria capable of sulfide oxidation via long distance electron transfer.</title>
        <authorList>
            <person name="Schreiber L."/>
            <person name="Bjerg J.T."/>
            <person name="Boggild A."/>
            <person name="Van De Vossenberg J."/>
            <person name="Meysman F."/>
            <person name="Nielsen L.P."/>
            <person name="Schramm A."/>
            <person name="Kjeldsen K.U."/>
        </authorList>
    </citation>
    <scope>NUCLEOTIDE SEQUENCE [LARGE SCALE GENOMIC DNA]</scope>
    <source>
        <strain evidence="10">MCF</strain>
    </source>
</reference>
<dbReference type="PROSITE" id="PS00202">
    <property type="entry name" value="RUBREDOXIN"/>
    <property type="match status" value="1"/>
</dbReference>
<dbReference type="Gene3D" id="2.20.28.10">
    <property type="match status" value="1"/>
</dbReference>
<evidence type="ECO:0000256" key="6">
    <source>
        <dbReference type="ARBA" id="ARBA00023004"/>
    </source>
</evidence>
<evidence type="ECO:0000256" key="3">
    <source>
        <dbReference type="ARBA" id="ARBA00022448"/>
    </source>
</evidence>
<dbReference type="Pfam" id="PF00301">
    <property type="entry name" value="Rubredoxin"/>
    <property type="match status" value="1"/>
</dbReference>
<keyword evidence="5 7" id="KW-0249">Electron transport</keyword>
<keyword evidence="4 7" id="KW-0479">Metal-binding</keyword>
<organism evidence="10 11">
    <name type="scientific">Candidatus Electrothrix aarhusensis</name>
    <dbReference type="NCBI Taxonomy" id="1859131"/>
    <lineage>
        <taxon>Bacteria</taxon>
        <taxon>Pseudomonadati</taxon>
        <taxon>Thermodesulfobacteriota</taxon>
        <taxon>Desulfobulbia</taxon>
        <taxon>Desulfobulbales</taxon>
        <taxon>Desulfobulbaceae</taxon>
        <taxon>Candidatus Electrothrix</taxon>
    </lineage>
</organism>
<comment type="function">
    <text evidence="1">Rubredoxin is a small nonheme, iron protein lacking acid-labile sulfide. Its single Fe, chelated to 4 Cys, functions as an electron acceptor and may also stabilize the conformation of the molecule.</text>
</comment>
<accession>A0A444J2Q9</accession>
<feature type="binding site" evidence="8">
    <location>
        <position position="39"/>
    </location>
    <ligand>
        <name>Fe cation</name>
        <dbReference type="ChEBI" id="CHEBI:24875"/>
    </ligand>
</feature>
<evidence type="ECO:0000256" key="2">
    <source>
        <dbReference type="ARBA" id="ARBA00005337"/>
    </source>
</evidence>
<protein>
    <recommendedName>
        <fullName evidence="7">Rubredoxin</fullName>
    </recommendedName>
</protein>
<sequence>METYTCEVCGYDYDPKVGDPDNDVAPGTDWEKVPEDWACPVCAAGKDAFEVA</sequence>
<comment type="similarity">
    <text evidence="2 7">Belongs to the rubredoxin family.</text>
</comment>
<evidence type="ECO:0000259" key="9">
    <source>
        <dbReference type="PROSITE" id="PS50903"/>
    </source>
</evidence>
<feature type="binding site" evidence="8">
    <location>
        <position position="9"/>
    </location>
    <ligand>
        <name>Fe cation</name>
        <dbReference type="ChEBI" id="CHEBI:24875"/>
    </ligand>
</feature>
<dbReference type="Proteomes" id="UP000287853">
    <property type="component" value="Unassembled WGS sequence"/>
</dbReference>
<dbReference type="PIRSF" id="PIRSF000071">
    <property type="entry name" value="Rubredoxin"/>
    <property type="match status" value="1"/>
</dbReference>
<evidence type="ECO:0000313" key="11">
    <source>
        <dbReference type="Proteomes" id="UP000287853"/>
    </source>
</evidence>
<dbReference type="InterPro" id="IPR024934">
    <property type="entry name" value="Rubredoxin-like_dom"/>
</dbReference>
<evidence type="ECO:0000256" key="7">
    <source>
        <dbReference type="PIRNR" id="PIRNR000071"/>
    </source>
</evidence>
<comment type="cofactor">
    <cofactor evidence="7 8">
        <name>Fe(3+)</name>
        <dbReference type="ChEBI" id="CHEBI:29034"/>
    </cofactor>
    <text evidence="7 8">Binds 1 Fe(3+) ion per subunit.</text>
</comment>
<gene>
    <name evidence="10" type="ORF">H206_00512</name>
</gene>
<evidence type="ECO:0000256" key="4">
    <source>
        <dbReference type="ARBA" id="ARBA00022723"/>
    </source>
</evidence>
<dbReference type="InterPro" id="IPR018527">
    <property type="entry name" value="Rubredoxin_Fe_BS"/>
</dbReference>
<comment type="caution">
    <text evidence="10">The sequence shown here is derived from an EMBL/GenBank/DDBJ whole genome shotgun (WGS) entry which is preliminary data.</text>
</comment>
<dbReference type="CDD" id="cd00730">
    <property type="entry name" value="rubredoxin"/>
    <property type="match status" value="1"/>
</dbReference>
<dbReference type="GO" id="GO:0005506">
    <property type="term" value="F:iron ion binding"/>
    <property type="evidence" value="ECO:0007669"/>
    <property type="project" value="InterPro"/>
</dbReference>
<dbReference type="GO" id="GO:0043448">
    <property type="term" value="P:alkane catabolic process"/>
    <property type="evidence" value="ECO:0007669"/>
    <property type="project" value="TreeGrafter"/>
</dbReference>
<dbReference type="GO" id="GO:0009055">
    <property type="term" value="F:electron transfer activity"/>
    <property type="evidence" value="ECO:0007669"/>
    <property type="project" value="InterPro"/>
</dbReference>
<dbReference type="FunFam" id="2.20.28.10:FF:000001">
    <property type="entry name" value="Rubredoxin"/>
    <property type="match status" value="1"/>
</dbReference>
<name>A0A444J2Q9_9BACT</name>
<feature type="binding site" evidence="8">
    <location>
        <position position="42"/>
    </location>
    <ligand>
        <name>Fe cation</name>
        <dbReference type="ChEBI" id="CHEBI:24875"/>
    </ligand>
</feature>
<dbReference type="InterPro" id="IPR024935">
    <property type="entry name" value="Rubredoxin_dom"/>
</dbReference>
<proteinExistence type="inferred from homology"/>
<keyword evidence="3 7" id="KW-0813">Transport</keyword>
<dbReference type="PRINTS" id="PR00163">
    <property type="entry name" value="RUBREDOXIN"/>
</dbReference>